<reference evidence="1 2" key="1">
    <citation type="submission" date="2015-04" db="EMBL/GenBank/DDBJ databases">
        <title>Draft genome sequence of bacteremic isolate Catabacter hongkongensis type strain HKU16T.</title>
        <authorList>
            <person name="Lau S.K."/>
            <person name="Teng J.L."/>
            <person name="Huang Y."/>
            <person name="Curreem S.O."/>
            <person name="Tsui S.K."/>
            <person name="Woo P.C."/>
        </authorList>
    </citation>
    <scope>NUCLEOTIDE SEQUENCE [LARGE SCALE GENOMIC DNA]</scope>
    <source>
        <strain evidence="1 2">HKU16</strain>
    </source>
</reference>
<dbReference type="Proteomes" id="UP000034076">
    <property type="component" value="Unassembled WGS sequence"/>
</dbReference>
<keyword evidence="2" id="KW-1185">Reference proteome</keyword>
<dbReference type="STRING" id="270498.CHK_2076"/>
<comment type="caution">
    <text evidence="1">The sequence shown here is derived from an EMBL/GenBank/DDBJ whole genome shotgun (WGS) entry which is preliminary data.</text>
</comment>
<accession>A0A0M2ND99</accession>
<dbReference type="EMBL" id="LAYJ01000111">
    <property type="protein sequence ID" value="KKI50484.1"/>
    <property type="molecule type" value="Genomic_DNA"/>
</dbReference>
<gene>
    <name evidence="1" type="ORF">CHK_2076</name>
</gene>
<dbReference type="RefSeq" id="WP_046443926.1">
    <property type="nucleotide sequence ID" value="NZ_LAYJ01000111.1"/>
</dbReference>
<protein>
    <submittedName>
        <fullName evidence="1">Uncharacterized protein</fullName>
    </submittedName>
</protein>
<proteinExistence type="predicted"/>
<organism evidence="1 2">
    <name type="scientific">Christensenella hongkongensis</name>
    <dbReference type="NCBI Taxonomy" id="270498"/>
    <lineage>
        <taxon>Bacteria</taxon>
        <taxon>Bacillati</taxon>
        <taxon>Bacillota</taxon>
        <taxon>Clostridia</taxon>
        <taxon>Christensenellales</taxon>
        <taxon>Christensenellaceae</taxon>
        <taxon>Christensenella</taxon>
    </lineage>
</organism>
<sequence>MNRDVCGECGCSLRVTGSRNVVEGDDSKETPTRLFAVLTLECVNPKCIAYGVKSEIRNEQPLG</sequence>
<dbReference type="OrthoDB" id="1863358at2"/>
<evidence type="ECO:0000313" key="2">
    <source>
        <dbReference type="Proteomes" id="UP000034076"/>
    </source>
</evidence>
<name>A0A0M2ND99_9FIRM</name>
<dbReference type="AlphaFoldDB" id="A0A0M2ND99"/>
<evidence type="ECO:0000313" key="1">
    <source>
        <dbReference type="EMBL" id="KKI50484.1"/>
    </source>
</evidence>